<keyword evidence="1" id="KW-0805">Transcription regulation</keyword>
<reference evidence="5 6" key="1">
    <citation type="submission" date="2023-05" db="EMBL/GenBank/DDBJ databases">
        <title>Adaptations of aquatic viruses from atmosphere-close ecosystems of the Central Arctic Ocean.</title>
        <authorList>
            <person name="Rahlff J."/>
            <person name="Holmfeldt K."/>
        </authorList>
    </citation>
    <scope>NUCLEOTIDE SEQUENCE [LARGE SCALE GENOMIC DNA]</scope>
    <source>
        <strain evidence="5 6">Arc14</strain>
    </source>
</reference>
<accession>A0ABV4KJJ8</accession>
<dbReference type="PROSITE" id="PS01124">
    <property type="entry name" value="HTH_ARAC_FAMILY_2"/>
    <property type="match status" value="1"/>
</dbReference>
<protein>
    <submittedName>
        <fullName evidence="5">Helix-turn-helix transcriptional regulator</fullName>
    </submittedName>
</protein>
<keyword evidence="3" id="KW-0804">Transcription</keyword>
<gene>
    <name evidence="5" type="ORF">QO192_15705</name>
</gene>
<dbReference type="Gene3D" id="2.60.120.10">
    <property type="entry name" value="Jelly Rolls"/>
    <property type="match status" value="1"/>
</dbReference>
<proteinExistence type="predicted"/>
<dbReference type="Pfam" id="PF02311">
    <property type="entry name" value="AraC_binding"/>
    <property type="match status" value="1"/>
</dbReference>
<evidence type="ECO:0000313" key="6">
    <source>
        <dbReference type="Proteomes" id="UP001568894"/>
    </source>
</evidence>
<evidence type="ECO:0000313" key="5">
    <source>
        <dbReference type="EMBL" id="MEZ7516724.1"/>
    </source>
</evidence>
<dbReference type="PANTHER" id="PTHR43280">
    <property type="entry name" value="ARAC-FAMILY TRANSCRIPTIONAL REGULATOR"/>
    <property type="match status" value="1"/>
</dbReference>
<dbReference type="InterPro" id="IPR037923">
    <property type="entry name" value="HTH-like"/>
</dbReference>
<dbReference type="SUPFAM" id="SSF51215">
    <property type="entry name" value="Regulatory protein AraC"/>
    <property type="match status" value="1"/>
</dbReference>
<evidence type="ECO:0000256" key="3">
    <source>
        <dbReference type="ARBA" id="ARBA00023163"/>
    </source>
</evidence>
<sequence length="288" mass="33180">MKSNIPNIAFKGKQGATDIELISLNELFLRVGENPDHDPRQPHRIEFFALLIVTSGAGTHQVDLQNYDITAGDVLKIAKGQVHAFQETFEYEGFLVAFTEDFLVKQFSKSSVDFISHLYNYHLSKTPVQKSSHTLPFLKEAQFELKLTNDYAKKEILAKIVELYLLRLERQAQIDSPVDVNVKHQTLFLNFKNLVEKKYTETRNVKTYAEELAISPKYLNEIVQKVTLNTAKNFIDNYVILEIKRVIFAQALSLKEITYLVGFDEVTNFTKFFKKHTGYTPKEFKSSL</sequence>
<evidence type="ECO:0000256" key="1">
    <source>
        <dbReference type="ARBA" id="ARBA00023015"/>
    </source>
</evidence>
<evidence type="ECO:0000256" key="2">
    <source>
        <dbReference type="ARBA" id="ARBA00023125"/>
    </source>
</evidence>
<keyword evidence="6" id="KW-1185">Reference proteome</keyword>
<comment type="caution">
    <text evidence="5">The sequence shown here is derived from an EMBL/GenBank/DDBJ whole genome shotgun (WGS) entry which is preliminary data.</text>
</comment>
<dbReference type="PANTHER" id="PTHR43280:SF32">
    <property type="entry name" value="TRANSCRIPTIONAL REGULATORY PROTEIN"/>
    <property type="match status" value="1"/>
</dbReference>
<dbReference type="InterPro" id="IPR003313">
    <property type="entry name" value="AraC-bd"/>
</dbReference>
<dbReference type="EMBL" id="JASMRN010000020">
    <property type="protein sequence ID" value="MEZ7516724.1"/>
    <property type="molecule type" value="Genomic_DNA"/>
</dbReference>
<dbReference type="SMART" id="SM00342">
    <property type="entry name" value="HTH_ARAC"/>
    <property type="match status" value="1"/>
</dbReference>
<feature type="domain" description="HTH araC/xylS-type" evidence="4">
    <location>
        <begin position="189"/>
        <end position="287"/>
    </location>
</feature>
<keyword evidence="2" id="KW-0238">DNA-binding</keyword>
<name>A0ABV4KJJ8_9FLAO</name>
<dbReference type="RefSeq" id="WP_371572097.1">
    <property type="nucleotide sequence ID" value="NZ_JASMRN010000020.1"/>
</dbReference>
<dbReference type="InterPro" id="IPR009057">
    <property type="entry name" value="Homeodomain-like_sf"/>
</dbReference>
<dbReference type="SUPFAM" id="SSF46689">
    <property type="entry name" value="Homeodomain-like"/>
    <property type="match status" value="1"/>
</dbReference>
<dbReference type="Gene3D" id="1.10.10.60">
    <property type="entry name" value="Homeodomain-like"/>
    <property type="match status" value="1"/>
</dbReference>
<dbReference type="InterPro" id="IPR018060">
    <property type="entry name" value="HTH_AraC"/>
</dbReference>
<dbReference type="Proteomes" id="UP001568894">
    <property type="component" value="Unassembled WGS sequence"/>
</dbReference>
<dbReference type="Pfam" id="PF12833">
    <property type="entry name" value="HTH_18"/>
    <property type="match status" value="1"/>
</dbReference>
<evidence type="ECO:0000259" key="4">
    <source>
        <dbReference type="PROSITE" id="PS01124"/>
    </source>
</evidence>
<organism evidence="5 6">
    <name type="scientific">Flavobacterium frigidarium</name>
    <dbReference type="NCBI Taxonomy" id="99286"/>
    <lineage>
        <taxon>Bacteria</taxon>
        <taxon>Pseudomonadati</taxon>
        <taxon>Bacteroidota</taxon>
        <taxon>Flavobacteriia</taxon>
        <taxon>Flavobacteriales</taxon>
        <taxon>Flavobacteriaceae</taxon>
        <taxon>Flavobacterium</taxon>
    </lineage>
</organism>
<dbReference type="InterPro" id="IPR014710">
    <property type="entry name" value="RmlC-like_jellyroll"/>
</dbReference>